<dbReference type="SUPFAM" id="SSF56601">
    <property type="entry name" value="beta-lactamase/transpeptidase-like"/>
    <property type="match status" value="1"/>
</dbReference>
<organism evidence="3 4">
    <name type="scientific">Actinomadura fulvescens</name>
    <dbReference type="NCBI Taxonomy" id="46160"/>
    <lineage>
        <taxon>Bacteria</taxon>
        <taxon>Bacillati</taxon>
        <taxon>Actinomycetota</taxon>
        <taxon>Actinomycetes</taxon>
        <taxon>Streptosporangiales</taxon>
        <taxon>Thermomonosporaceae</taxon>
        <taxon>Actinomadura</taxon>
    </lineage>
</organism>
<dbReference type="InterPro" id="IPR001466">
    <property type="entry name" value="Beta-lactam-related"/>
</dbReference>
<feature type="signal peptide" evidence="1">
    <location>
        <begin position="1"/>
        <end position="19"/>
    </location>
</feature>
<dbReference type="InterPro" id="IPR050789">
    <property type="entry name" value="Diverse_Enzym_Activities"/>
</dbReference>
<feature type="domain" description="Beta-lactamase-related" evidence="2">
    <location>
        <begin position="77"/>
        <end position="336"/>
    </location>
</feature>
<evidence type="ECO:0000313" key="3">
    <source>
        <dbReference type="EMBL" id="GAA2611684.1"/>
    </source>
</evidence>
<protein>
    <recommendedName>
        <fullName evidence="2">Beta-lactamase-related domain-containing protein</fullName>
    </recommendedName>
</protein>
<evidence type="ECO:0000313" key="4">
    <source>
        <dbReference type="Proteomes" id="UP001501509"/>
    </source>
</evidence>
<sequence length="361" mass="39142">MSYLRRILLSLLLTATVLATVLAGDLTAARADVPLPNFDRLQPSADPVRLTSSPRPLNVSYTHNGKTHTLQDYLHRTAQGLVVLDGTQVVKEWYAPGYSADSVFQSWSIAKGFTAHAIGIAISEGKIGSLDDPVATYVPELARHAYGPVTIRNLLRMTSGIKWDGQLDDISLQVVLSMGWTTTLKYAAAQTSAVPQGTTYNYNSMNSAVLALVLARATGRPYHQYVQDKIWGPAGMASTAFVGNDSHGNAMGYCCYYARDRDFARWGLTLLRGGQANGRQVIPASWLAYASTPNPLQPDHDVTGGVLDGSDGYWYGGFGGQIVYVSTRHRVVIVKTTLYSVHEDETLPAMRATAAEVAATR</sequence>
<dbReference type="PANTHER" id="PTHR43283:SF7">
    <property type="entry name" value="BETA-LACTAMASE-RELATED DOMAIN-CONTAINING PROTEIN"/>
    <property type="match status" value="1"/>
</dbReference>
<dbReference type="Proteomes" id="UP001501509">
    <property type="component" value="Unassembled WGS sequence"/>
</dbReference>
<dbReference type="EMBL" id="BAAATD010000007">
    <property type="protein sequence ID" value="GAA2611684.1"/>
    <property type="molecule type" value="Genomic_DNA"/>
</dbReference>
<evidence type="ECO:0000256" key="1">
    <source>
        <dbReference type="SAM" id="SignalP"/>
    </source>
</evidence>
<proteinExistence type="predicted"/>
<dbReference type="Gene3D" id="3.40.710.10">
    <property type="entry name" value="DD-peptidase/beta-lactamase superfamily"/>
    <property type="match status" value="1"/>
</dbReference>
<dbReference type="InterPro" id="IPR012338">
    <property type="entry name" value="Beta-lactam/transpept-like"/>
</dbReference>
<dbReference type="PANTHER" id="PTHR43283">
    <property type="entry name" value="BETA-LACTAMASE-RELATED"/>
    <property type="match status" value="1"/>
</dbReference>
<name>A0ABP6CDV3_9ACTN</name>
<keyword evidence="4" id="KW-1185">Reference proteome</keyword>
<evidence type="ECO:0000259" key="2">
    <source>
        <dbReference type="Pfam" id="PF00144"/>
    </source>
</evidence>
<feature type="chain" id="PRO_5046492405" description="Beta-lactamase-related domain-containing protein" evidence="1">
    <location>
        <begin position="20"/>
        <end position="361"/>
    </location>
</feature>
<dbReference type="RefSeq" id="WP_344545058.1">
    <property type="nucleotide sequence ID" value="NZ_BAAATD010000007.1"/>
</dbReference>
<comment type="caution">
    <text evidence="3">The sequence shown here is derived from an EMBL/GenBank/DDBJ whole genome shotgun (WGS) entry which is preliminary data.</text>
</comment>
<gene>
    <name evidence="3" type="ORF">GCM10010411_52730</name>
</gene>
<accession>A0ABP6CDV3</accession>
<keyword evidence="1" id="KW-0732">Signal</keyword>
<reference evidence="4" key="1">
    <citation type="journal article" date="2019" name="Int. J. Syst. Evol. Microbiol.">
        <title>The Global Catalogue of Microorganisms (GCM) 10K type strain sequencing project: providing services to taxonomists for standard genome sequencing and annotation.</title>
        <authorList>
            <consortium name="The Broad Institute Genomics Platform"/>
            <consortium name="The Broad Institute Genome Sequencing Center for Infectious Disease"/>
            <person name="Wu L."/>
            <person name="Ma J."/>
        </authorList>
    </citation>
    <scope>NUCLEOTIDE SEQUENCE [LARGE SCALE GENOMIC DNA]</scope>
    <source>
        <strain evidence="4">JCM 6833</strain>
    </source>
</reference>
<dbReference type="Pfam" id="PF00144">
    <property type="entry name" value="Beta-lactamase"/>
    <property type="match status" value="1"/>
</dbReference>